<gene>
    <name evidence="1" type="ORF">HNP87_001279</name>
</gene>
<dbReference type="Proteomes" id="UP000563838">
    <property type="component" value="Unassembled WGS sequence"/>
</dbReference>
<comment type="caution">
    <text evidence="1">The sequence shown here is derived from an EMBL/GenBank/DDBJ whole genome shotgun (WGS) entry which is preliminary data.</text>
</comment>
<organism evidence="1 2">
    <name type="scientific">Methanococcus maripaludis</name>
    <name type="common">Methanococcus deltae</name>
    <dbReference type="NCBI Taxonomy" id="39152"/>
    <lineage>
        <taxon>Archaea</taxon>
        <taxon>Methanobacteriati</taxon>
        <taxon>Methanobacteriota</taxon>
        <taxon>Methanomada group</taxon>
        <taxon>Methanococci</taxon>
        <taxon>Methanococcales</taxon>
        <taxon>Methanococcaceae</taxon>
        <taxon>Methanococcus</taxon>
    </lineage>
</organism>
<accession>A0A7J9NJA4</accession>
<dbReference type="EMBL" id="JACDUI010000002">
    <property type="protein sequence ID" value="MBA2840747.1"/>
    <property type="molecule type" value="Genomic_DNA"/>
</dbReference>
<evidence type="ECO:0000313" key="1">
    <source>
        <dbReference type="EMBL" id="MBA2840747.1"/>
    </source>
</evidence>
<dbReference type="AlphaFoldDB" id="A0A7J9NJA4"/>
<evidence type="ECO:0008006" key="3">
    <source>
        <dbReference type="Google" id="ProtNLM"/>
    </source>
</evidence>
<protein>
    <recommendedName>
        <fullName evidence="3">DUF4352 domain-containing protein</fullName>
    </recommendedName>
</protein>
<dbReference type="RefSeq" id="WP_181488476.1">
    <property type="nucleotide sequence ID" value="NZ_JACDUI010000002.1"/>
</dbReference>
<sequence>MVKKIVIGVFCMISLLLLCGCTETDSGDQALDEVDSGDENIVSDDAEYIGTFYAAKTDNSLKFTLIFNDAENKLVTATGTAKLTIYDDYDNKIFEKEYVVDPSKAGTNSKYTLIVSLGDIEKGMTESGYAEVVFTSKTGKVINKITNAIQIPYLTEEEILKISEQEFLGDAVESGDSYELDDVEITILRSGFYTIYGEESEKIFRVDLKIENKYGQPKDFTPSEVVVYDKYENRYRYVSGGSLDEFSEIPSLDTIEGYWFFEEVPENMENPRLFFKNGRDDNGEWLIYDFNLE</sequence>
<name>A0A7J9NJA4_METMI</name>
<evidence type="ECO:0000313" key="2">
    <source>
        <dbReference type="Proteomes" id="UP000563838"/>
    </source>
</evidence>
<reference evidence="1 2" key="1">
    <citation type="submission" date="2020-07" db="EMBL/GenBank/DDBJ databases">
        <title>Genomic Encyclopedia of Type Strains, Phase IV (KMG-V): Genome sequencing to study the core and pangenomes of soil and plant-associated prokaryotes.</title>
        <authorList>
            <person name="Whitman W."/>
        </authorList>
    </citation>
    <scope>NUCLEOTIDE SEQUENCE [LARGE SCALE GENOMIC DNA]</scope>
    <source>
        <strain evidence="1 2">A4</strain>
    </source>
</reference>
<proteinExistence type="predicted"/>
<dbReference type="PROSITE" id="PS51257">
    <property type="entry name" value="PROKAR_LIPOPROTEIN"/>
    <property type="match status" value="1"/>
</dbReference>